<evidence type="ECO:0000259" key="2">
    <source>
        <dbReference type="PROSITE" id="PS50097"/>
    </source>
</evidence>
<dbReference type="InterPro" id="IPR011333">
    <property type="entry name" value="SKP1/BTB/POZ_sf"/>
</dbReference>
<dbReference type="InParanoid" id="A0A067MCF6"/>
<dbReference type="Proteomes" id="UP000027195">
    <property type="component" value="Unassembled WGS sequence"/>
</dbReference>
<dbReference type="PROSITE" id="PS50097">
    <property type="entry name" value="BTB"/>
    <property type="match status" value="1"/>
</dbReference>
<sequence length="357" mass="40782">MSNVDMKSSTALEWHEEPRNNSSIHEMPEGSPEAPIISRRDLHSRHPKFWFDDGGIVIRVEHIIFRLHASTLRSKSEFFNDLFAQREGVDMEKVDGCPLFDLDGKSRDFTALLDALYGDLTILVGSVPSFFTLACLLRASHHWKFPGLRAWALDALHKRWPPSLRSVDEQKDLDIHALKLIVLLRECGEKSLLKRAFYRLLRLKNLGMTFEPDITVGKRATVVTPPAEDGYSHEPIRWLPTDSKLGHNDTLRAIMLQAHAVDAWMAFVCKPPSYSFLSDLHQGKKVNCQQALSTAWSKRVTEAQNMRWLDPLGCWLAVAGILLKIEGLCDNCIVKCYEHLRNDRKSFWDGLDKILEI</sequence>
<organism evidence="3 4">
    <name type="scientific">Botryobasidium botryosum (strain FD-172 SS1)</name>
    <dbReference type="NCBI Taxonomy" id="930990"/>
    <lineage>
        <taxon>Eukaryota</taxon>
        <taxon>Fungi</taxon>
        <taxon>Dikarya</taxon>
        <taxon>Basidiomycota</taxon>
        <taxon>Agaricomycotina</taxon>
        <taxon>Agaricomycetes</taxon>
        <taxon>Cantharellales</taxon>
        <taxon>Botryobasidiaceae</taxon>
        <taxon>Botryobasidium</taxon>
    </lineage>
</organism>
<dbReference type="InterPro" id="IPR000210">
    <property type="entry name" value="BTB/POZ_dom"/>
</dbReference>
<accession>A0A067MCF6</accession>
<evidence type="ECO:0000313" key="3">
    <source>
        <dbReference type="EMBL" id="KDQ13249.1"/>
    </source>
</evidence>
<dbReference type="OrthoDB" id="2746456at2759"/>
<feature type="compositionally biased region" description="Polar residues" evidence="1">
    <location>
        <begin position="1"/>
        <end position="11"/>
    </location>
</feature>
<evidence type="ECO:0000256" key="1">
    <source>
        <dbReference type="SAM" id="MobiDB-lite"/>
    </source>
</evidence>
<keyword evidence="4" id="KW-1185">Reference proteome</keyword>
<name>A0A067MCF6_BOTB1</name>
<dbReference type="STRING" id="930990.A0A067MCF6"/>
<dbReference type="HOGENOM" id="CLU_048296_2_0_1"/>
<dbReference type="AlphaFoldDB" id="A0A067MCF6"/>
<gene>
    <name evidence="3" type="ORF">BOTBODRAFT_56292</name>
</gene>
<proteinExistence type="predicted"/>
<feature type="region of interest" description="Disordered" evidence="1">
    <location>
        <begin position="1"/>
        <end position="35"/>
    </location>
</feature>
<reference evidence="4" key="1">
    <citation type="journal article" date="2014" name="Proc. Natl. Acad. Sci. U.S.A.">
        <title>Extensive sampling of basidiomycete genomes demonstrates inadequacy of the white-rot/brown-rot paradigm for wood decay fungi.</title>
        <authorList>
            <person name="Riley R."/>
            <person name="Salamov A.A."/>
            <person name="Brown D.W."/>
            <person name="Nagy L.G."/>
            <person name="Floudas D."/>
            <person name="Held B.W."/>
            <person name="Levasseur A."/>
            <person name="Lombard V."/>
            <person name="Morin E."/>
            <person name="Otillar R."/>
            <person name="Lindquist E.A."/>
            <person name="Sun H."/>
            <person name="LaButti K.M."/>
            <person name="Schmutz J."/>
            <person name="Jabbour D."/>
            <person name="Luo H."/>
            <person name="Baker S.E."/>
            <person name="Pisabarro A.G."/>
            <person name="Walton J.D."/>
            <person name="Blanchette R.A."/>
            <person name="Henrissat B."/>
            <person name="Martin F."/>
            <person name="Cullen D."/>
            <person name="Hibbett D.S."/>
            <person name="Grigoriev I.V."/>
        </authorList>
    </citation>
    <scope>NUCLEOTIDE SEQUENCE [LARGE SCALE GENOMIC DNA]</scope>
    <source>
        <strain evidence="4">FD-172 SS1</strain>
    </source>
</reference>
<dbReference type="SUPFAM" id="SSF54695">
    <property type="entry name" value="POZ domain"/>
    <property type="match status" value="1"/>
</dbReference>
<dbReference type="Gene3D" id="3.30.710.10">
    <property type="entry name" value="Potassium Channel Kv1.1, Chain A"/>
    <property type="match status" value="1"/>
</dbReference>
<protein>
    <recommendedName>
        <fullName evidence="2">BTB domain-containing protein</fullName>
    </recommendedName>
</protein>
<evidence type="ECO:0000313" key="4">
    <source>
        <dbReference type="Proteomes" id="UP000027195"/>
    </source>
</evidence>
<feature type="domain" description="BTB" evidence="2">
    <location>
        <begin position="54"/>
        <end position="117"/>
    </location>
</feature>
<dbReference type="CDD" id="cd18186">
    <property type="entry name" value="BTB_POZ_ZBTB_KLHL-like"/>
    <property type="match status" value="1"/>
</dbReference>
<dbReference type="EMBL" id="KL198045">
    <property type="protein sequence ID" value="KDQ13249.1"/>
    <property type="molecule type" value="Genomic_DNA"/>
</dbReference>